<accession>A0AAV4KQT2</accession>
<dbReference type="PANTHER" id="PTHR42941:SF1">
    <property type="entry name" value="SLL1037 PROTEIN"/>
    <property type="match status" value="1"/>
</dbReference>
<dbReference type="SUPFAM" id="SSF53850">
    <property type="entry name" value="Periplasmic binding protein-like II"/>
    <property type="match status" value="1"/>
</dbReference>
<dbReference type="InterPro" id="IPR011852">
    <property type="entry name" value="TRAP_TAXI"/>
</dbReference>
<gene>
    <name evidence="1" type="ORF">GCM10010497_60350</name>
</gene>
<sequence length="339" mass="36772">MGWQDRPMFASLSRAARRRALAATAALLALCGVLVWWLAPFGPPASSGSITFSTGVPSGVYQQYGDLLKHALAQDLPEVSIRLTDSEGSQQNLARVASGEADFTIATADAVAQYQRERRPGFERLRGCARLYDDYVQLVVRKGSSLQEVQDLKGLRVGVGQDGSGVRLIADRVLAAASLAPVRDVKAVPAGIDTMPELLERGELDAFFWSGGLPTGAVQKLSERTPVRLIPLDAELVGQLHDVGESTRHYRSAVIPADAYAKAQDGQRVETLAVANLLVTTEEADADLVEGFTRTVIRSRDGIGRQVHPAQLVDLRTAVYTDPLELHEGARRYYRSVKP</sequence>
<dbReference type="EMBL" id="BMSJ01000015">
    <property type="protein sequence ID" value="GGR48897.1"/>
    <property type="molecule type" value="Genomic_DNA"/>
</dbReference>
<dbReference type="PANTHER" id="PTHR42941">
    <property type="entry name" value="SLL1037 PROTEIN"/>
    <property type="match status" value="1"/>
</dbReference>
<evidence type="ECO:0000313" key="2">
    <source>
        <dbReference type="Proteomes" id="UP000642014"/>
    </source>
</evidence>
<dbReference type="NCBIfam" id="TIGR02122">
    <property type="entry name" value="TRAP_TAXI"/>
    <property type="match status" value="1"/>
</dbReference>
<evidence type="ECO:0000313" key="1">
    <source>
        <dbReference type="EMBL" id="GGR48897.1"/>
    </source>
</evidence>
<name>A0AAV4KQT2_9ACTN</name>
<dbReference type="Pfam" id="PF16868">
    <property type="entry name" value="NMT1_3"/>
    <property type="match status" value="1"/>
</dbReference>
<dbReference type="AlphaFoldDB" id="A0AAV4KQT2"/>
<evidence type="ECO:0008006" key="3">
    <source>
        <dbReference type="Google" id="ProtNLM"/>
    </source>
</evidence>
<comment type="caution">
    <text evidence="1">The sequence shown here is derived from an EMBL/GenBank/DDBJ whole genome shotgun (WGS) entry which is preliminary data.</text>
</comment>
<organism evidence="1 2">
    <name type="scientific">Streptomyces cinereoruber</name>
    <dbReference type="NCBI Taxonomy" id="67260"/>
    <lineage>
        <taxon>Bacteria</taxon>
        <taxon>Bacillati</taxon>
        <taxon>Actinomycetota</taxon>
        <taxon>Actinomycetes</taxon>
        <taxon>Kitasatosporales</taxon>
        <taxon>Streptomycetaceae</taxon>
        <taxon>Streptomyces</taxon>
    </lineage>
</organism>
<dbReference type="Proteomes" id="UP000642014">
    <property type="component" value="Unassembled WGS sequence"/>
</dbReference>
<proteinExistence type="predicted"/>
<protein>
    <recommendedName>
        <fullName evidence="3">TAXI family TRAP transporter solute-binding subunit</fullName>
    </recommendedName>
</protein>
<dbReference type="Gene3D" id="3.40.190.10">
    <property type="entry name" value="Periplasmic binding protein-like II"/>
    <property type="match status" value="2"/>
</dbReference>
<reference evidence="1 2" key="1">
    <citation type="journal article" date="2014" name="Int. J. Syst. Evol. Microbiol.">
        <title>Complete genome sequence of Corynebacterium casei LMG S-19264T (=DSM 44701T), isolated from a smear-ripened cheese.</title>
        <authorList>
            <consortium name="US DOE Joint Genome Institute (JGI-PGF)"/>
            <person name="Walter F."/>
            <person name="Albersmeier A."/>
            <person name="Kalinowski J."/>
            <person name="Ruckert C."/>
        </authorList>
    </citation>
    <scope>NUCLEOTIDE SEQUENCE [LARGE SCALE GENOMIC DNA]</scope>
    <source>
        <strain evidence="1 2">JCM 4205</strain>
    </source>
</reference>